<organism evidence="1">
    <name type="scientific">marine sediment metagenome</name>
    <dbReference type="NCBI Taxonomy" id="412755"/>
    <lineage>
        <taxon>unclassified sequences</taxon>
        <taxon>metagenomes</taxon>
        <taxon>ecological metagenomes</taxon>
    </lineage>
</organism>
<proteinExistence type="predicted"/>
<sequence length="27" mass="2975">NNNNNKAILTDACVYAAMFGVISVRLY</sequence>
<gene>
    <name evidence="1" type="ORF">LCGC14_2007070</name>
</gene>
<accession>A0A0F9F1C2</accession>
<protein>
    <submittedName>
        <fullName evidence="1">Uncharacterized protein</fullName>
    </submittedName>
</protein>
<feature type="non-terminal residue" evidence="1">
    <location>
        <position position="1"/>
    </location>
</feature>
<name>A0A0F9F1C2_9ZZZZ</name>
<reference evidence="1" key="1">
    <citation type="journal article" date="2015" name="Nature">
        <title>Complex archaea that bridge the gap between prokaryotes and eukaryotes.</title>
        <authorList>
            <person name="Spang A."/>
            <person name="Saw J.H."/>
            <person name="Jorgensen S.L."/>
            <person name="Zaremba-Niedzwiedzka K."/>
            <person name="Martijn J."/>
            <person name="Lind A.E."/>
            <person name="van Eijk R."/>
            <person name="Schleper C."/>
            <person name="Guy L."/>
            <person name="Ettema T.J."/>
        </authorList>
    </citation>
    <scope>NUCLEOTIDE SEQUENCE</scope>
</reference>
<evidence type="ECO:0000313" key="1">
    <source>
        <dbReference type="EMBL" id="KKL80198.1"/>
    </source>
</evidence>
<comment type="caution">
    <text evidence="1">The sequence shown here is derived from an EMBL/GenBank/DDBJ whole genome shotgun (WGS) entry which is preliminary data.</text>
</comment>
<dbReference type="AlphaFoldDB" id="A0A0F9F1C2"/>
<dbReference type="EMBL" id="LAZR01022925">
    <property type="protein sequence ID" value="KKL80198.1"/>
    <property type="molecule type" value="Genomic_DNA"/>
</dbReference>